<accession>A0A0D6B1D2</accession>
<evidence type="ECO:0000313" key="1">
    <source>
        <dbReference type="EMBL" id="BAQ68811.1"/>
    </source>
</evidence>
<dbReference type="AlphaFoldDB" id="A0A0D6B1D2"/>
<dbReference type="KEGG" id="rsu:NHU_01654"/>
<proteinExistence type="predicted"/>
<gene>
    <name evidence="1" type="ORF">NHU_01654</name>
</gene>
<dbReference type="Proteomes" id="UP000064912">
    <property type="component" value="Chromosome"/>
</dbReference>
<dbReference type="EMBL" id="AP014800">
    <property type="protein sequence ID" value="BAQ68811.1"/>
    <property type="molecule type" value="Genomic_DNA"/>
</dbReference>
<name>A0A0D6B1D2_RHOSU</name>
<organism evidence="1 2">
    <name type="scientific">Rhodovulum sulfidophilum</name>
    <name type="common">Rhodobacter sulfidophilus</name>
    <dbReference type="NCBI Taxonomy" id="35806"/>
    <lineage>
        <taxon>Bacteria</taxon>
        <taxon>Pseudomonadati</taxon>
        <taxon>Pseudomonadota</taxon>
        <taxon>Alphaproteobacteria</taxon>
        <taxon>Rhodobacterales</taxon>
        <taxon>Paracoccaceae</taxon>
        <taxon>Rhodovulum</taxon>
    </lineage>
</organism>
<reference evidence="1 2" key="1">
    <citation type="submission" date="2015-02" db="EMBL/GenBank/DDBJ databases">
        <title>Genome sequene of Rhodovulum sulfidophilum DSM 2351.</title>
        <authorList>
            <person name="Nagao N."/>
        </authorList>
    </citation>
    <scope>NUCLEOTIDE SEQUENCE [LARGE SCALE GENOMIC DNA]</scope>
    <source>
        <strain evidence="1 2">DSM 2351</strain>
    </source>
</reference>
<protein>
    <submittedName>
        <fullName evidence="1">Uncharacterized protein</fullName>
    </submittedName>
</protein>
<sequence>MVDGAGRPYQTLSEGGCASVGACGNAHHRLDRAARQANGAPCASLRRICLSGDRAQIAWPDPGADSSGVERMVYTHRQRGFDSLSAHHPKINHLNLNVKSRLWTTREAAWSTLPAEGVDSSYGIFARG</sequence>
<evidence type="ECO:0000313" key="2">
    <source>
        <dbReference type="Proteomes" id="UP000064912"/>
    </source>
</evidence>